<dbReference type="PROSITE" id="PS00041">
    <property type="entry name" value="HTH_ARAC_FAMILY_1"/>
    <property type="match status" value="1"/>
</dbReference>
<dbReference type="InterPro" id="IPR050959">
    <property type="entry name" value="MarA-like"/>
</dbReference>
<comment type="caution">
    <text evidence="5">The sequence shown here is derived from an EMBL/GenBank/DDBJ whole genome shotgun (WGS) entry which is preliminary data.</text>
</comment>
<dbReference type="InterPro" id="IPR029442">
    <property type="entry name" value="GyrI-like"/>
</dbReference>
<name>A0ABV5VPI2_9BACL</name>
<feature type="domain" description="HTH araC/xylS-type" evidence="4">
    <location>
        <begin position="8"/>
        <end position="106"/>
    </location>
</feature>
<keyword evidence="1" id="KW-0805">Transcription regulation</keyword>
<keyword evidence="3" id="KW-0804">Transcription</keyword>
<accession>A0ABV5VPI2</accession>
<dbReference type="SMART" id="SM00342">
    <property type="entry name" value="HTH_ARAC"/>
    <property type="match status" value="1"/>
</dbReference>
<keyword evidence="2" id="KW-0238">DNA-binding</keyword>
<organism evidence="5 6">
    <name type="scientific">Paenibacillus hodogayensis</name>
    <dbReference type="NCBI Taxonomy" id="279208"/>
    <lineage>
        <taxon>Bacteria</taxon>
        <taxon>Bacillati</taxon>
        <taxon>Bacillota</taxon>
        <taxon>Bacilli</taxon>
        <taxon>Bacillales</taxon>
        <taxon>Paenibacillaceae</taxon>
        <taxon>Paenibacillus</taxon>
    </lineage>
</organism>
<dbReference type="InterPro" id="IPR010499">
    <property type="entry name" value="AraC_E-bd"/>
</dbReference>
<evidence type="ECO:0000256" key="2">
    <source>
        <dbReference type="ARBA" id="ARBA00023125"/>
    </source>
</evidence>
<evidence type="ECO:0000313" key="6">
    <source>
        <dbReference type="Proteomes" id="UP001589619"/>
    </source>
</evidence>
<dbReference type="SUPFAM" id="SSF55136">
    <property type="entry name" value="Probable bacterial effector-binding domain"/>
    <property type="match status" value="1"/>
</dbReference>
<evidence type="ECO:0000313" key="5">
    <source>
        <dbReference type="EMBL" id="MFB9750184.1"/>
    </source>
</evidence>
<dbReference type="Gene3D" id="1.10.10.60">
    <property type="entry name" value="Homeodomain-like"/>
    <property type="match status" value="2"/>
</dbReference>
<dbReference type="Proteomes" id="UP001589619">
    <property type="component" value="Unassembled WGS sequence"/>
</dbReference>
<evidence type="ECO:0000256" key="3">
    <source>
        <dbReference type="ARBA" id="ARBA00023163"/>
    </source>
</evidence>
<evidence type="ECO:0000259" key="4">
    <source>
        <dbReference type="PROSITE" id="PS01124"/>
    </source>
</evidence>
<dbReference type="PANTHER" id="PTHR47504">
    <property type="entry name" value="RIGHT ORIGIN-BINDING PROTEIN"/>
    <property type="match status" value="1"/>
</dbReference>
<gene>
    <name evidence="5" type="ORF">ACFFNY_01240</name>
</gene>
<dbReference type="EMBL" id="JBHMAG010000002">
    <property type="protein sequence ID" value="MFB9750184.1"/>
    <property type="molecule type" value="Genomic_DNA"/>
</dbReference>
<dbReference type="Gene3D" id="3.20.80.10">
    <property type="entry name" value="Regulatory factor, effector binding domain"/>
    <property type="match status" value="1"/>
</dbReference>
<dbReference type="RefSeq" id="WP_344916804.1">
    <property type="nucleotide sequence ID" value="NZ_BAAAYO010000021.1"/>
</dbReference>
<protein>
    <submittedName>
        <fullName evidence="5">AraC family transcriptional regulator</fullName>
    </submittedName>
</protein>
<reference evidence="5 6" key="1">
    <citation type="submission" date="2024-09" db="EMBL/GenBank/DDBJ databases">
        <authorList>
            <person name="Sun Q."/>
            <person name="Mori K."/>
        </authorList>
    </citation>
    <scope>NUCLEOTIDE SEQUENCE [LARGE SCALE GENOMIC DNA]</scope>
    <source>
        <strain evidence="5 6">JCM 12520</strain>
    </source>
</reference>
<dbReference type="Pfam" id="PF06445">
    <property type="entry name" value="GyrI-like"/>
    <property type="match status" value="1"/>
</dbReference>
<dbReference type="SMART" id="SM00871">
    <property type="entry name" value="AraC_E_bind"/>
    <property type="match status" value="1"/>
</dbReference>
<dbReference type="InterPro" id="IPR011256">
    <property type="entry name" value="Reg_factor_effector_dom_sf"/>
</dbReference>
<proteinExistence type="predicted"/>
<dbReference type="InterPro" id="IPR009057">
    <property type="entry name" value="Homeodomain-like_sf"/>
</dbReference>
<dbReference type="PROSITE" id="PS01124">
    <property type="entry name" value="HTH_ARAC_FAMILY_2"/>
    <property type="match status" value="1"/>
</dbReference>
<dbReference type="SUPFAM" id="SSF46689">
    <property type="entry name" value="Homeodomain-like"/>
    <property type="match status" value="2"/>
</dbReference>
<keyword evidence="6" id="KW-1185">Reference proteome</keyword>
<sequence length="287" mass="33219">MDWLDRMHAAIDYIEDNLTGEIDYKQAAKAACCPEYHFQRMFAFISDVTLSEYIRRRRLTLAAFELQQSNKSVIEVAQTYGYKSHASFTRAFRELHGTSPITTRQSGAKLKAYPRMSFQISITGRTEMIYRIEKKPGFTAAGFKNCVNMDHAFNFIPKIWQEARQNGIGEKLFGLLDRHPEQAPKAILGILSGGNWGRKDTFFYYLAVPYEQETPADMEKLTIPECQWVVFEPQNLADFTNTWKSLYTDWLPTSDYVLADLPAVECYYPSEHYPQNELWIPINTKGR</sequence>
<dbReference type="PANTHER" id="PTHR47504:SF5">
    <property type="entry name" value="RIGHT ORIGIN-BINDING PROTEIN"/>
    <property type="match status" value="1"/>
</dbReference>
<dbReference type="InterPro" id="IPR018060">
    <property type="entry name" value="HTH_AraC"/>
</dbReference>
<dbReference type="Pfam" id="PF12833">
    <property type="entry name" value="HTH_18"/>
    <property type="match status" value="1"/>
</dbReference>
<dbReference type="InterPro" id="IPR018062">
    <property type="entry name" value="HTH_AraC-typ_CS"/>
</dbReference>
<evidence type="ECO:0000256" key="1">
    <source>
        <dbReference type="ARBA" id="ARBA00023015"/>
    </source>
</evidence>